<proteinExistence type="predicted"/>
<feature type="compositionally biased region" description="Basic and acidic residues" evidence="1">
    <location>
        <begin position="102"/>
        <end position="111"/>
    </location>
</feature>
<name>A0A242K186_9ENTE</name>
<accession>A0A242K186</accession>
<reference evidence="2 3" key="1">
    <citation type="submission" date="2017-05" db="EMBL/GenBank/DDBJ databases">
        <title>The Genome Sequence of Enterococcus sp. 10A9_DIV0425.</title>
        <authorList>
            <consortium name="The Broad Institute Genomics Platform"/>
            <consortium name="The Broad Institute Genomic Center for Infectious Diseases"/>
            <person name="Earl A."/>
            <person name="Manson A."/>
            <person name="Schwartman J."/>
            <person name="Gilmore M."/>
            <person name="Abouelleil A."/>
            <person name="Cao P."/>
            <person name="Chapman S."/>
            <person name="Cusick C."/>
            <person name="Shea T."/>
            <person name="Young S."/>
            <person name="Neafsey D."/>
            <person name="Nusbaum C."/>
            <person name="Birren B."/>
        </authorList>
    </citation>
    <scope>NUCLEOTIDE SEQUENCE [LARGE SCALE GENOMIC DNA]</scope>
    <source>
        <strain evidence="2 3">10A9_DIV0425</strain>
    </source>
</reference>
<feature type="compositionally biased region" description="Polar residues" evidence="1">
    <location>
        <begin position="427"/>
        <end position="438"/>
    </location>
</feature>
<feature type="compositionally biased region" description="Basic residues" evidence="1">
    <location>
        <begin position="415"/>
        <end position="426"/>
    </location>
</feature>
<protein>
    <submittedName>
        <fullName evidence="2">Uncharacterized protein</fullName>
    </submittedName>
</protein>
<evidence type="ECO:0000313" key="3">
    <source>
        <dbReference type="Proteomes" id="UP000194933"/>
    </source>
</evidence>
<keyword evidence="3" id="KW-1185">Reference proteome</keyword>
<organism evidence="2 3">
    <name type="scientific">Candidatus Enterococcus wittei</name>
    <dbReference type="NCBI Taxonomy" id="1987383"/>
    <lineage>
        <taxon>Bacteria</taxon>
        <taxon>Bacillati</taxon>
        <taxon>Bacillota</taxon>
        <taxon>Bacilli</taxon>
        <taxon>Lactobacillales</taxon>
        <taxon>Enterococcaceae</taxon>
        <taxon>Enterococcus</taxon>
    </lineage>
</organism>
<feature type="region of interest" description="Disordered" evidence="1">
    <location>
        <begin position="1"/>
        <end position="38"/>
    </location>
</feature>
<feature type="compositionally biased region" description="Polar residues" evidence="1">
    <location>
        <begin position="400"/>
        <end position="414"/>
    </location>
</feature>
<feature type="region of interest" description="Disordered" evidence="1">
    <location>
        <begin position="85"/>
        <end position="116"/>
    </location>
</feature>
<evidence type="ECO:0000256" key="1">
    <source>
        <dbReference type="SAM" id="MobiDB-lite"/>
    </source>
</evidence>
<feature type="compositionally biased region" description="Basic and acidic residues" evidence="1">
    <location>
        <begin position="16"/>
        <end position="25"/>
    </location>
</feature>
<feature type="compositionally biased region" description="Basic and acidic residues" evidence="1">
    <location>
        <begin position="439"/>
        <end position="457"/>
    </location>
</feature>
<comment type="caution">
    <text evidence="2">The sequence shown here is derived from an EMBL/GenBank/DDBJ whole genome shotgun (WGS) entry which is preliminary data.</text>
</comment>
<sequence>MTPDDRQQPKGSEVSKQARENETPWHNDPTFQTPLATGAEQQFDEKLFESETKILVDEILADGEHMSLTDILKKVEKIIELENKNDLTPDDRQQPQGSEVSKQARENETPWHNDPTVKAFLATGSESTIDWNEILTDEEYLSITDSASLAAAQEKVISRILKKIGENDELEKKTDLTQDGRQQTRDNEIGQQVSLNETSSHNVTVIEEDWLRKGLKPTKLPNDRPSSLPSKYIKQPKIDKNDKINKINIINKIDKMDDKKVNKEINFFVLNSKSWIDEQISGWNKAMKDPELQELGTNFAENFTITKNDIKKASDLSQNRSEQQQDNKAELNNMNPLDQLIVELIKKTKQTLLEGKQQQLINGKTPFSINIQVAQKINEFKHVIEGLRNFKRKLQQVNKTVKQETLSETPSNHKTTGKRNHWKKRTPNQSAIDQTMNSSKDKTELPQDSKQQTKDNEIEQQASLNETSSHNVTVTEQRPPKLPTLKKLVQQSSEKNSTSLEAMNKLNLEEKITKSNTLQSNAKSIFKDVSNTNKGQNTATQFSQKRNISSIMRNSIIQSNNHNLTVGNQQTVLKRSDLNQALAK</sequence>
<dbReference type="AlphaFoldDB" id="A0A242K186"/>
<gene>
    <name evidence="2" type="ORF">A5844_001556</name>
</gene>
<feature type="compositionally biased region" description="Polar residues" evidence="1">
    <location>
        <begin position="459"/>
        <end position="476"/>
    </location>
</feature>
<dbReference type="Proteomes" id="UP000194933">
    <property type="component" value="Unassembled WGS sequence"/>
</dbReference>
<dbReference type="EMBL" id="NGMO01000002">
    <property type="protein sequence ID" value="OTP11421.1"/>
    <property type="molecule type" value="Genomic_DNA"/>
</dbReference>
<evidence type="ECO:0000313" key="2">
    <source>
        <dbReference type="EMBL" id="OTP11421.1"/>
    </source>
</evidence>
<feature type="region of interest" description="Disordered" evidence="1">
    <location>
        <begin position="400"/>
        <end position="483"/>
    </location>
</feature>